<dbReference type="Pfam" id="PF00072">
    <property type="entry name" value="Response_reg"/>
    <property type="match status" value="1"/>
</dbReference>
<dbReference type="eggNOG" id="COG2208">
    <property type="taxonomic scope" value="Bacteria"/>
</dbReference>
<dbReference type="AlphaFoldDB" id="A0A1N6WMS2"/>
<name>A0A1N6WMS2_9GAMM</name>
<dbReference type="GO" id="GO:0016791">
    <property type="term" value="F:phosphatase activity"/>
    <property type="evidence" value="ECO:0007669"/>
    <property type="project" value="TreeGrafter"/>
</dbReference>
<dbReference type="GO" id="GO:0000160">
    <property type="term" value="P:phosphorelay signal transduction system"/>
    <property type="evidence" value="ECO:0007669"/>
    <property type="project" value="InterPro"/>
</dbReference>
<dbReference type="Pfam" id="PF07228">
    <property type="entry name" value="SpoIIE"/>
    <property type="match status" value="1"/>
</dbReference>
<dbReference type="InterPro" id="IPR001932">
    <property type="entry name" value="PPM-type_phosphatase-like_dom"/>
</dbReference>
<accession>A0A1N6WMS2</accession>
<dbReference type="GO" id="GO:0016301">
    <property type="term" value="F:kinase activity"/>
    <property type="evidence" value="ECO:0007669"/>
    <property type="project" value="UniProtKB-KW"/>
</dbReference>
<dbReference type="Proteomes" id="UP000186895">
    <property type="component" value="Unassembled WGS sequence"/>
</dbReference>
<dbReference type="Gene3D" id="3.30.565.10">
    <property type="entry name" value="Histidine kinase-like ATPase, C-terminal domain"/>
    <property type="match status" value="1"/>
</dbReference>
<protein>
    <submittedName>
        <fullName evidence="4">Histidine kinase-like ATPase domain-containing protein</fullName>
    </submittedName>
</protein>
<dbReference type="SMART" id="SM00448">
    <property type="entry name" value="REC"/>
    <property type="match status" value="1"/>
</dbReference>
<dbReference type="CDD" id="cd16936">
    <property type="entry name" value="HATPase_RsbW-like"/>
    <property type="match status" value="1"/>
</dbReference>
<dbReference type="PROSITE" id="PS50110">
    <property type="entry name" value="RESPONSE_REGULATORY"/>
    <property type="match status" value="1"/>
</dbReference>
<dbReference type="EMBL" id="FTMN01000011">
    <property type="protein sequence ID" value="SIQ91383.1"/>
    <property type="molecule type" value="Genomic_DNA"/>
</dbReference>
<dbReference type="InterPro" id="IPR003594">
    <property type="entry name" value="HATPase_dom"/>
</dbReference>
<evidence type="ECO:0000313" key="4">
    <source>
        <dbReference type="EMBL" id="SIQ91383.1"/>
    </source>
</evidence>
<dbReference type="PANTHER" id="PTHR43156:SF2">
    <property type="entry name" value="STAGE II SPORULATION PROTEIN E"/>
    <property type="match status" value="1"/>
</dbReference>
<gene>
    <name evidence="4" type="ORF">SAMN05421647_11155</name>
</gene>
<organism evidence="4 5">
    <name type="scientific">Marinobacterium stanieri</name>
    <dbReference type="NCBI Taxonomy" id="49186"/>
    <lineage>
        <taxon>Bacteria</taxon>
        <taxon>Pseudomonadati</taxon>
        <taxon>Pseudomonadota</taxon>
        <taxon>Gammaproteobacteria</taxon>
        <taxon>Oceanospirillales</taxon>
        <taxon>Oceanospirillaceae</taxon>
        <taxon>Marinobacterium</taxon>
    </lineage>
</organism>
<evidence type="ECO:0000256" key="1">
    <source>
        <dbReference type="ARBA" id="ARBA00022801"/>
    </source>
</evidence>
<dbReference type="InterPro" id="IPR036890">
    <property type="entry name" value="HATPase_C_sf"/>
</dbReference>
<dbReference type="Gene3D" id="3.60.40.10">
    <property type="entry name" value="PPM-type phosphatase domain"/>
    <property type="match status" value="1"/>
</dbReference>
<dbReference type="SMART" id="SM00331">
    <property type="entry name" value="PP2C_SIG"/>
    <property type="match status" value="1"/>
</dbReference>
<dbReference type="CDD" id="cd17546">
    <property type="entry name" value="REC_hyHK_CKI1_RcsC-like"/>
    <property type="match status" value="1"/>
</dbReference>
<proteinExistence type="predicted"/>
<dbReference type="STRING" id="49186.SAMN05421647_11155"/>
<evidence type="ECO:0000313" key="5">
    <source>
        <dbReference type="Proteomes" id="UP000186895"/>
    </source>
</evidence>
<keyword evidence="2" id="KW-0597">Phosphoprotein</keyword>
<keyword evidence="4" id="KW-0808">Transferase</keyword>
<feature type="domain" description="Response regulatory" evidence="3">
    <location>
        <begin position="15"/>
        <end position="131"/>
    </location>
</feature>
<sequence length="568" mass="63024">MADQGLYPNNQAVPRVLIVDDFDTNLILLNRLVKQLGMQPIAANGGLEALELFKQHRPDLVITDVCMQDLDGIELTRQIKALSGDQFVPVILATASNEEKLLEDSLDVGWDAFIHRPFSLNLMKGKIHSMLRFAHMHQTTQQLIEAREREEQLAEQLFSRAVEQANVNDPRLTFYKQPAETFSGDVLLSARRLDGELFFLLGDFTGHGLTTTVGALPLSETFRAMVNKGYDSHHILDQINRKLRKLLPVNMFLALAMVAVSSDGQLVRVWNAGLPDVLLLRTDGSIEHIPSVNPPLGILESVQHFTAFSTTLEEGDRLLLCSDGVIEARDMAGELFGEGRLLSCFTSDQDNLTQCLQDSLHSFTSGEAQGDDISMIEFQAAPATDLMPTGFCPISQSSAEALPGSWRWSLELEGPDLASANPVAQAMGFLLETEGRSERWDPVFTILTELYVNALDHGVLGLDSALKHSAEGFMQYFQQREARLQNLTTGSVQINLKLTRLSDDHHRLDIRVIDSGEGFNVKKVLQQQAQQQEHTQLMGRGIKLVSSLCSSVEYFDQGNGVHVVYEAV</sequence>
<keyword evidence="1" id="KW-0378">Hydrolase</keyword>
<dbReference type="eggNOG" id="COG3706">
    <property type="taxonomic scope" value="Bacteria"/>
</dbReference>
<dbReference type="RefSeq" id="WP_076465531.1">
    <property type="nucleotide sequence ID" value="NZ_FTMN01000011.1"/>
</dbReference>
<reference evidence="4 5" key="1">
    <citation type="submission" date="2017-01" db="EMBL/GenBank/DDBJ databases">
        <authorList>
            <person name="Mah S.A."/>
            <person name="Swanson W.J."/>
            <person name="Moy G.W."/>
            <person name="Vacquier V.D."/>
        </authorList>
    </citation>
    <scope>NUCLEOTIDE SEQUENCE [LARGE SCALE GENOMIC DNA]</scope>
    <source>
        <strain evidence="4 5">DSM 7027</strain>
    </source>
</reference>
<dbReference type="InterPro" id="IPR001789">
    <property type="entry name" value="Sig_transdc_resp-reg_receiver"/>
</dbReference>
<dbReference type="InterPro" id="IPR052016">
    <property type="entry name" value="Bact_Sigma-Reg"/>
</dbReference>
<keyword evidence="4" id="KW-0418">Kinase</keyword>
<evidence type="ECO:0000259" key="3">
    <source>
        <dbReference type="PROSITE" id="PS50110"/>
    </source>
</evidence>
<dbReference type="InterPro" id="IPR011006">
    <property type="entry name" value="CheY-like_superfamily"/>
</dbReference>
<evidence type="ECO:0000256" key="2">
    <source>
        <dbReference type="PROSITE-ProRule" id="PRU00169"/>
    </source>
</evidence>
<dbReference type="PANTHER" id="PTHR43156">
    <property type="entry name" value="STAGE II SPORULATION PROTEIN E-RELATED"/>
    <property type="match status" value="1"/>
</dbReference>
<dbReference type="InterPro" id="IPR036457">
    <property type="entry name" value="PPM-type-like_dom_sf"/>
</dbReference>
<feature type="modified residue" description="4-aspartylphosphate" evidence="2">
    <location>
        <position position="64"/>
    </location>
</feature>
<dbReference type="SUPFAM" id="SSF52172">
    <property type="entry name" value="CheY-like"/>
    <property type="match status" value="1"/>
</dbReference>
<dbReference type="SUPFAM" id="SSF81606">
    <property type="entry name" value="PP2C-like"/>
    <property type="match status" value="1"/>
</dbReference>
<dbReference type="Pfam" id="PF13581">
    <property type="entry name" value="HATPase_c_2"/>
    <property type="match status" value="1"/>
</dbReference>
<dbReference type="Gene3D" id="3.40.50.2300">
    <property type="match status" value="1"/>
</dbReference>
<keyword evidence="5" id="KW-1185">Reference proteome</keyword>